<gene>
    <name evidence="1" type="ORF">EJF14_10191</name>
</gene>
<organism evidence="1 2">
    <name type="scientific">Clavispora lusitaniae</name>
    <name type="common">Candida lusitaniae</name>
    <dbReference type="NCBI Taxonomy" id="36911"/>
    <lineage>
        <taxon>Eukaryota</taxon>
        <taxon>Fungi</taxon>
        <taxon>Dikarya</taxon>
        <taxon>Ascomycota</taxon>
        <taxon>Saccharomycotina</taxon>
        <taxon>Pichiomycetes</taxon>
        <taxon>Metschnikowiaceae</taxon>
        <taxon>Clavispora</taxon>
    </lineage>
</organism>
<dbReference type="Proteomes" id="UP000326582">
    <property type="component" value="Chromosome 1"/>
</dbReference>
<evidence type="ECO:0000313" key="1">
    <source>
        <dbReference type="EMBL" id="QFZ25106.1"/>
    </source>
</evidence>
<reference evidence="2" key="1">
    <citation type="journal article" date="2019" name="MBio">
        <title>Comparative genomics for the elucidation of multidrug resistance (MDR) in Candida lusitaniae.</title>
        <authorList>
            <person name="Kannan A."/>
            <person name="Asner S.A."/>
            <person name="Trachsel E."/>
            <person name="Kelly S."/>
            <person name="Parker J."/>
            <person name="Sanglard D."/>
        </authorList>
    </citation>
    <scope>NUCLEOTIDE SEQUENCE [LARGE SCALE GENOMIC DNA]</scope>
    <source>
        <strain evidence="2">P1</strain>
    </source>
</reference>
<protein>
    <submittedName>
        <fullName evidence="1">Uncharacterized protein</fullName>
    </submittedName>
</protein>
<accession>A0ACD0WCL0</accession>
<evidence type="ECO:0000313" key="2">
    <source>
        <dbReference type="Proteomes" id="UP000326582"/>
    </source>
</evidence>
<dbReference type="EMBL" id="CP038484">
    <property type="protein sequence ID" value="QFZ25106.1"/>
    <property type="molecule type" value="Genomic_DNA"/>
</dbReference>
<name>A0ACD0WCL0_CLALS</name>
<sequence length="133" mass="15252">MEVLGIGMVISWKGTMMNSQLLPLRGFLYHAVRSPEPGITRNRLTGGPTPERWHHFAEKFTIGLLRSIYLWQQESWNLVRFAVLCHAWDVGKTHWFCATVSAGSFHPLSDFSDSVSAALICCKSQRWFVDRNR</sequence>
<proteinExistence type="predicted"/>
<keyword evidence="2" id="KW-1185">Reference proteome</keyword>